<evidence type="ECO:0000313" key="2">
    <source>
        <dbReference type="WBParaSite" id="PS1159_v2.g8442.t1"/>
    </source>
</evidence>
<dbReference type="Proteomes" id="UP000887580">
    <property type="component" value="Unplaced"/>
</dbReference>
<name>A0AC35GSS6_9BILA</name>
<proteinExistence type="predicted"/>
<accession>A0AC35GSS6</accession>
<organism evidence="1 2">
    <name type="scientific">Panagrolaimus sp. PS1159</name>
    <dbReference type="NCBI Taxonomy" id="55785"/>
    <lineage>
        <taxon>Eukaryota</taxon>
        <taxon>Metazoa</taxon>
        <taxon>Ecdysozoa</taxon>
        <taxon>Nematoda</taxon>
        <taxon>Chromadorea</taxon>
        <taxon>Rhabditida</taxon>
        <taxon>Tylenchina</taxon>
        <taxon>Panagrolaimomorpha</taxon>
        <taxon>Panagrolaimoidea</taxon>
        <taxon>Panagrolaimidae</taxon>
        <taxon>Panagrolaimus</taxon>
    </lineage>
</organism>
<evidence type="ECO:0000313" key="1">
    <source>
        <dbReference type="Proteomes" id="UP000887580"/>
    </source>
</evidence>
<dbReference type="WBParaSite" id="PS1159_v2.g8442.t1">
    <property type="protein sequence ID" value="PS1159_v2.g8442.t1"/>
    <property type="gene ID" value="PS1159_v2.g8442"/>
</dbReference>
<sequence>MKILHFYFALIFSALAVNAFVYHQPPINEGSDTSIGQPRERRQSDRGWDRNNNGRKKRESEFNEGLDARIEQPKEHKESKINIENVVEFVLENFKGITTDYQKEHEFETMGEKATPSSSLTTPNDDLTQLEAELTDQTEEDKDDEIDALEHKSLIGKKCRKGFSKELGRGIKETAKEKAAEEALRLLEEDPIYAEES</sequence>
<protein>
    <submittedName>
        <fullName evidence="2">Uncharacterized protein</fullName>
    </submittedName>
</protein>
<reference evidence="2" key="1">
    <citation type="submission" date="2022-11" db="UniProtKB">
        <authorList>
            <consortium name="WormBaseParasite"/>
        </authorList>
    </citation>
    <scope>IDENTIFICATION</scope>
</reference>